<evidence type="ECO:0000313" key="2">
    <source>
        <dbReference type="Proteomes" id="UP000672602"/>
    </source>
</evidence>
<proteinExistence type="predicted"/>
<accession>A0A8J7V2H1</accession>
<dbReference type="RefSeq" id="WP_210681912.1">
    <property type="nucleotide sequence ID" value="NZ_JAGMWN010000004.1"/>
</dbReference>
<dbReference type="EMBL" id="JAGMWN010000004">
    <property type="protein sequence ID" value="MBP5857325.1"/>
    <property type="molecule type" value="Genomic_DNA"/>
</dbReference>
<organism evidence="1 2">
    <name type="scientific">Marivibrio halodurans</name>
    <dbReference type="NCBI Taxonomy" id="2039722"/>
    <lineage>
        <taxon>Bacteria</taxon>
        <taxon>Pseudomonadati</taxon>
        <taxon>Pseudomonadota</taxon>
        <taxon>Alphaproteobacteria</taxon>
        <taxon>Rhodospirillales</taxon>
        <taxon>Rhodospirillaceae</taxon>
        <taxon>Marivibrio</taxon>
    </lineage>
</organism>
<dbReference type="SUPFAM" id="SSF51182">
    <property type="entry name" value="RmlC-like cupins"/>
    <property type="match status" value="1"/>
</dbReference>
<keyword evidence="2" id="KW-1185">Reference proteome</keyword>
<dbReference type="AlphaFoldDB" id="A0A8J7V2H1"/>
<comment type="caution">
    <text evidence="1">The sequence shown here is derived from an EMBL/GenBank/DDBJ whole genome shotgun (WGS) entry which is preliminary data.</text>
</comment>
<reference evidence="1" key="1">
    <citation type="submission" date="2021-04" db="EMBL/GenBank/DDBJ databases">
        <authorList>
            <person name="Zhang D.-C."/>
        </authorList>
    </citation>
    <scope>NUCLEOTIDE SEQUENCE</scope>
    <source>
        <strain evidence="1">CGMCC 1.15697</strain>
    </source>
</reference>
<evidence type="ECO:0000313" key="1">
    <source>
        <dbReference type="EMBL" id="MBP5857325.1"/>
    </source>
</evidence>
<gene>
    <name evidence="1" type="ORF">KAJ83_09920</name>
</gene>
<dbReference type="InterPro" id="IPR011051">
    <property type="entry name" value="RmlC_Cupin_sf"/>
</dbReference>
<name>A0A8J7V2H1_9PROT</name>
<sequence length="220" mass="23312">MTSYRFSLHEDRIAPGGWVEIATPAANRVIYCVEGSLGVGGGSLGDLDPVARDEAALAMGLTRMETGHDGALVLRWELAPADQPEEVEEAGCTTGLLMERTIELPEEEERLMRLDAVALEAGAEDPTHIIPGPSLRVLASGAVSVALGQRTTPHRPGGAWFVKEGEEAVVTAEDTEPALTFRVAILPTSLKGESALFYAEKGGGDGPPPARVYVDREIAL</sequence>
<dbReference type="Proteomes" id="UP000672602">
    <property type="component" value="Unassembled WGS sequence"/>
</dbReference>
<protein>
    <submittedName>
        <fullName evidence="1">Uncharacterized protein</fullName>
    </submittedName>
</protein>